<keyword evidence="2" id="KW-0378">Hydrolase</keyword>
<dbReference type="GO" id="GO:0016020">
    <property type="term" value="C:membrane"/>
    <property type="evidence" value="ECO:0007669"/>
    <property type="project" value="GOC"/>
</dbReference>
<dbReference type="GO" id="GO:0006506">
    <property type="term" value="P:GPI anchor biosynthetic process"/>
    <property type="evidence" value="ECO:0007669"/>
    <property type="project" value="TreeGrafter"/>
</dbReference>
<protein>
    <submittedName>
        <fullName evidence="2">Endonuclease/exonuclease/phosphatase family protein</fullName>
    </submittedName>
</protein>
<dbReference type="AlphaFoldDB" id="A0AB39UUZ5"/>
<dbReference type="KEGG" id="tcd:AAIA72_15210"/>
<dbReference type="InterPro" id="IPR051916">
    <property type="entry name" value="GPI-anchor_lipid_remodeler"/>
</dbReference>
<dbReference type="SUPFAM" id="SSF56219">
    <property type="entry name" value="DNase I-like"/>
    <property type="match status" value="1"/>
</dbReference>
<dbReference type="InterPro" id="IPR005135">
    <property type="entry name" value="Endo/exonuclease/phosphatase"/>
</dbReference>
<dbReference type="GO" id="GO:0004519">
    <property type="term" value="F:endonuclease activity"/>
    <property type="evidence" value="ECO:0007669"/>
    <property type="project" value="UniProtKB-KW"/>
</dbReference>
<dbReference type="PANTHER" id="PTHR14859:SF15">
    <property type="entry name" value="ENDONUCLEASE_EXONUCLEASE_PHOSPHATASE DOMAIN-CONTAINING PROTEIN"/>
    <property type="match status" value="1"/>
</dbReference>
<evidence type="ECO:0000313" key="2">
    <source>
        <dbReference type="EMBL" id="XDT72127.1"/>
    </source>
</evidence>
<keyword evidence="2" id="KW-0255">Endonuclease</keyword>
<dbReference type="Gene3D" id="3.60.10.10">
    <property type="entry name" value="Endonuclease/exonuclease/phosphatase"/>
    <property type="match status" value="1"/>
</dbReference>
<evidence type="ECO:0000259" key="1">
    <source>
        <dbReference type="Pfam" id="PF03372"/>
    </source>
</evidence>
<dbReference type="EMBL" id="CP154858">
    <property type="protein sequence ID" value="XDT72127.1"/>
    <property type="molecule type" value="Genomic_DNA"/>
</dbReference>
<dbReference type="RefSeq" id="WP_369601141.1">
    <property type="nucleotide sequence ID" value="NZ_CP154858.1"/>
</dbReference>
<feature type="domain" description="Endonuclease/exonuclease/phosphatase" evidence="1">
    <location>
        <begin position="40"/>
        <end position="268"/>
    </location>
</feature>
<dbReference type="InterPro" id="IPR036691">
    <property type="entry name" value="Endo/exonu/phosph_ase_sf"/>
</dbReference>
<accession>A0AB39UUZ5</accession>
<dbReference type="Pfam" id="PF03372">
    <property type="entry name" value="Exo_endo_phos"/>
    <property type="match status" value="1"/>
</dbReference>
<reference evidence="2" key="1">
    <citation type="submission" date="2024-05" db="EMBL/GenBank/DDBJ databases">
        <title>Genome sequencing of novel strain.</title>
        <authorList>
            <person name="Ganbat D."/>
            <person name="Ganbat S."/>
            <person name="Lee S.-J."/>
        </authorList>
    </citation>
    <scope>NUCLEOTIDE SEQUENCE</scope>
    <source>
        <strain evidence="2">SMD15-11</strain>
    </source>
</reference>
<dbReference type="PANTHER" id="PTHR14859">
    <property type="entry name" value="CALCOFLUOR WHITE HYPERSENSITIVE PROTEIN PRECURSOR"/>
    <property type="match status" value="1"/>
</dbReference>
<organism evidence="2">
    <name type="scientific">Thermohahella caldifontis</name>
    <dbReference type="NCBI Taxonomy" id="3142973"/>
    <lineage>
        <taxon>Bacteria</taxon>
        <taxon>Pseudomonadati</taxon>
        <taxon>Pseudomonadota</taxon>
        <taxon>Gammaproteobacteria</taxon>
        <taxon>Oceanospirillales</taxon>
        <taxon>Hahellaceae</taxon>
        <taxon>Thermohahella</taxon>
    </lineage>
</organism>
<gene>
    <name evidence="2" type="ORF">AAIA72_15210</name>
</gene>
<keyword evidence="2" id="KW-0540">Nuclease</keyword>
<name>A0AB39UUZ5_9GAMM</name>
<proteinExistence type="predicted"/>
<sequence>MVRRLLDRVSMLLPDRTAGERYHCAPDIEPFPRHRYVRLLSFNIQVGISTSAWRHYLTRGWQHVLPTERRFDNLDRIAELIRQYDIVALQEVDGGSVRSGQVNQVEYLAQRSGHPFWYQQRNRNLGPIAQHSNGLLSRFQPLDVASHRLPGIIPGRGGIVARFGDPQEPLVLVVLHLALGARGQKQQLDYVAELIEGYRYVVVMGDLNAPANELLERSVLGEAGLIALPELANTFPSWKPQKALDHIFVSPALRVRNAGVLCYPVSDHLPIAIEVALPETEEMMRKE</sequence>